<name>A0A937ABR8_9BACT</name>
<dbReference type="PROSITE" id="PS51257">
    <property type="entry name" value="PROKAR_LIPOPROTEIN"/>
    <property type="match status" value="1"/>
</dbReference>
<keyword evidence="2" id="KW-1185">Reference proteome</keyword>
<proteinExistence type="predicted"/>
<comment type="caution">
    <text evidence="1">The sequence shown here is derived from an EMBL/GenBank/DDBJ whole genome shotgun (WGS) entry which is preliminary data.</text>
</comment>
<sequence length="165" mass="17930">MDTLRKFSLLAILFISLLSCEEELETQKPCTVGRWASADKNAENVCLGQMAISYWSPNTSSAHIVFTAGSTSQVGVPEIEAEFTIPISGIALNTNYPLNSGKLAGADPFTEGYISFINFDYPECVSGTFELKAENSDIGVIQSYSNGKFVFDKQGQINSSCNPFN</sequence>
<dbReference type="EMBL" id="JAERQG010000001">
    <property type="protein sequence ID" value="MBL0763711.1"/>
    <property type="molecule type" value="Genomic_DNA"/>
</dbReference>
<dbReference type="RefSeq" id="WP_201916604.1">
    <property type="nucleotide sequence ID" value="NZ_JAERQG010000001.1"/>
</dbReference>
<protein>
    <recommendedName>
        <fullName evidence="3">Lipoprotein</fullName>
    </recommendedName>
</protein>
<gene>
    <name evidence="1" type="ORF">JKP34_00520</name>
</gene>
<dbReference type="Proteomes" id="UP000642920">
    <property type="component" value="Unassembled WGS sequence"/>
</dbReference>
<organism evidence="1 2">
    <name type="scientific">Marivirga atlantica</name>
    <dbReference type="NCBI Taxonomy" id="1548457"/>
    <lineage>
        <taxon>Bacteria</taxon>
        <taxon>Pseudomonadati</taxon>
        <taxon>Bacteroidota</taxon>
        <taxon>Cytophagia</taxon>
        <taxon>Cytophagales</taxon>
        <taxon>Marivirgaceae</taxon>
        <taxon>Marivirga</taxon>
    </lineage>
</organism>
<evidence type="ECO:0000313" key="1">
    <source>
        <dbReference type="EMBL" id="MBL0763711.1"/>
    </source>
</evidence>
<accession>A0A937ABR8</accession>
<reference evidence="1" key="1">
    <citation type="submission" date="2021-01" db="EMBL/GenBank/DDBJ databases">
        <title>Marivirga sp. nov., isolated from intertidal surface sediments.</title>
        <authorList>
            <person name="Zhang M."/>
        </authorList>
    </citation>
    <scope>NUCLEOTIDE SEQUENCE</scope>
    <source>
        <strain evidence="1">SM1354</strain>
    </source>
</reference>
<evidence type="ECO:0008006" key="3">
    <source>
        <dbReference type="Google" id="ProtNLM"/>
    </source>
</evidence>
<dbReference type="AlphaFoldDB" id="A0A937ABR8"/>
<evidence type="ECO:0000313" key="2">
    <source>
        <dbReference type="Proteomes" id="UP000642920"/>
    </source>
</evidence>